<evidence type="ECO:0000313" key="2">
    <source>
        <dbReference type="Proteomes" id="UP001209878"/>
    </source>
</evidence>
<dbReference type="AlphaFoldDB" id="A0AAD9UG23"/>
<dbReference type="EMBL" id="JAODUO010000146">
    <property type="protein sequence ID" value="KAK2188046.1"/>
    <property type="molecule type" value="Genomic_DNA"/>
</dbReference>
<name>A0AAD9UG23_RIDPI</name>
<evidence type="ECO:0000313" key="1">
    <source>
        <dbReference type="EMBL" id="KAK2188046.1"/>
    </source>
</evidence>
<proteinExistence type="predicted"/>
<organism evidence="1 2">
    <name type="scientific">Ridgeia piscesae</name>
    <name type="common">Tubeworm</name>
    <dbReference type="NCBI Taxonomy" id="27915"/>
    <lineage>
        <taxon>Eukaryota</taxon>
        <taxon>Metazoa</taxon>
        <taxon>Spiralia</taxon>
        <taxon>Lophotrochozoa</taxon>
        <taxon>Annelida</taxon>
        <taxon>Polychaeta</taxon>
        <taxon>Sedentaria</taxon>
        <taxon>Canalipalpata</taxon>
        <taxon>Sabellida</taxon>
        <taxon>Siboglinidae</taxon>
        <taxon>Ridgeia</taxon>
    </lineage>
</organism>
<sequence>MHRLESVQGRLIKHSLGLSKLSHNTALHKALNTEKGRSCK</sequence>
<reference evidence="1" key="1">
    <citation type="journal article" date="2023" name="Mol. Biol. Evol.">
        <title>Third-Generation Sequencing Reveals the Adaptive Role of the Epigenome in Three Deep-Sea Polychaetes.</title>
        <authorList>
            <person name="Perez M."/>
            <person name="Aroh O."/>
            <person name="Sun Y."/>
            <person name="Lan Y."/>
            <person name="Juniper S.K."/>
            <person name="Young C.R."/>
            <person name="Angers B."/>
            <person name="Qian P.Y."/>
        </authorList>
    </citation>
    <scope>NUCLEOTIDE SEQUENCE</scope>
    <source>
        <strain evidence="1">R07B-5</strain>
    </source>
</reference>
<keyword evidence="2" id="KW-1185">Reference proteome</keyword>
<gene>
    <name evidence="1" type="ORF">NP493_146g04013</name>
</gene>
<protein>
    <submittedName>
        <fullName evidence="1">Uncharacterized protein</fullName>
    </submittedName>
</protein>
<dbReference type="Proteomes" id="UP001209878">
    <property type="component" value="Unassembled WGS sequence"/>
</dbReference>
<comment type="caution">
    <text evidence="1">The sequence shown here is derived from an EMBL/GenBank/DDBJ whole genome shotgun (WGS) entry which is preliminary data.</text>
</comment>
<accession>A0AAD9UG23</accession>